<evidence type="ECO:0000313" key="3">
    <source>
        <dbReference type="Proteomes" id="UP000538566"/>
    </source>
</evidence>
<proteinExistence type="predicted"/>
<keyword evidence="2" id="KW-0808">Transferase</keyword>
<dbReference type="OrthoDB" id="9785768at2"/>
<dbReference type="AlphaFoldDB" id="A0A7W7AB79"/>
<dbReference type="RefSeq" id="WP_144905186.1">
    <property type="nucleotide sequence ID" value="NZ_JACHOA010000002.1"/>
</dbReference>
<dbReference type="Pfam" id="PF22691">
    <property type="entry name" value="Thiolase_C_1"/>
    <property type="match status" value="1"/>
</dbReference>
<dbReference type="GO" id="GO:0003988">
    <property type="term" value="F:acetyl-CoA C-acyltransferase activity"/>
    <property type="evidence" value="ECO:0007669"/>
    <property type="project" value="UniProtKB-ARBA"/>
</dbReference>
<dbReference type="InterPro" id="IPR002155">
    <property type="entry name" value="Thiolase"/>
</dbReference>
<dbReference type="InterPro" id="IPR016039">
    <property type="entry name" value="Thiolase-like"/>
</dbReference>
<dbReference type="PANTHER" id="PTHR42870">
    <property type="entry name" value="ACETYL-COA C-ACETYLTRANSFERASE"/>
    <property type="match status" value="1"/>
</dbReference>
<accession>A0A7W7AB79</accession>
<organism evidence="2 3">
    <name type="scientific">Novosphingobium taihuense</name>
    <dbReference type="NCBI Taxonomy" id="260085"/>
    <lineage>
        <taxon>Bacteria</taxon>
        <taxon>Pseudomonadati</taxon>
        <taxon>Pseudomonadota</taxon>
        <taxon>Alphaproteobacteria</taxon>
        <taxon>Sphingomonadales</taxon>
        <taxon>Sphingomonadaceae</taxon>
        <taxon>Novosphingobium</taxon>
    </lineage>
</organism>
<feature type="domain" description="Thiolase C-terminal" evidence="1">
    <location>
        <begin position="256"/>
        <end position="375"/>
    </location>
</feature>
<gene>
    <name evidence="2" type="ORF">GGR37_001291</name>
</gene>
<evidence type="ECO:0000313" key="2">
    <source>
        <dbReference type="EMBL" id="MBB4613032.1"/>
    </source>
</evidence>
<evidence type="ECO:0000259" key="1">
    <source>
        <dbReference type="Pfam" id="PF22691"/>
    </source>
</evidence>
<dbReference type="EMBL" id="JACHOA010000002">
    <property type="protein sequence ID" value="MBB4613032.1"/>
    <property type="molecule type" value="Genomic_DNA"/>
</dbReference>
<dbReference type="PANTHER" id="PTHR42870:SF1">
    <property type="entry name" value="NON-SPECIFIC LIPID-TRANSFER PROTEIN-LIKE 2"/>
    <property type="match status" value="1"/>
</dbReference>
<dbReference type="InterPro" id="IPR055140">
    <property type="entry name" value="Thiolase_C_2"/>
</dbReference>
<protein>
    <submittedName>
        <fullName evidence="2">Acetyl-CoA acetyltransferase</fullName>
    </submittedName>
</protein>
<keyword evidence="3" id="KW-1185">Reference proteome</keyword>
<dbReference type="CDD" id="cd00829">
    <property type="entry name" value="SCP-x_thiolase"/>
    <property type="match status" value="1"/>
</dbReference>
<sequence length="389" mass="40756">MTHPLYGTTAVAGVGLRQFKRGASPLPERSLLVEAILDACLEAGLNPAEVDGFVSYGDDKNEPVRLMGDLGTRRLAWSASVFGGGGGGIAGAFGLAASAIISGQAKAVIVFRALAEGASGRMSAAVMAHHLNDHLLAAGLVSPAQMCAIRAQRLFKHYGVSQSIVEDLVRASYHHARNNPEAVGFGQDFDIAALHTSRWIAEPFRLFDCSRENDGAGALLLVSAEQAQDLAKPPVYLLGCAQGTEAGWGDLLENDADDLYATGGFRPVARDLYRQTGLSPADIDCVQLYENFDAQGVMSLIDHGFCTYENAAEVIRFDNLIAQGGKLPVNTAGGNLAQGFIHGIGLPIEAVRQLRGESANPVSGARTCLLAGGPGAPTVSSAIFANKVL</sequence>
<dbReference type="Gene3D" id="3.40.47.10">
    <property type="match status" value="1"/>
</dbReference>
<comment type="caution">
    <text evidence="2">The sequence shown here is derived from an EMBL/GenBank/DDBJ whole genome shotgun (WGS) entry which is preliminary data.</text>
</comment>
<dbReference type="SUPFAM" id="SSF53901">
    <property type="entry name" value="Thiolase-like"/>
    <property type="match status" value="2"/>
</dbReference>
<dbReference type="Proteomes" id="UP000538566">
    <property type="component" value="Unassembled WGS sequence"/>
</dbReference>
<reference evidence="2 3" key="1">
    <citation type="submission" date="2020-08" db="EMBL/GenBank/DDBJ databases">
        <title>Genomic Encyclopedia of Type Strains, Phase IV (KMG-IV): sequencing the most valuable type-strain genomes for metagenomic binning, comparative biology and taxonomic classification.</title>
        <authorList>
            <person name="Goeker M."/>
        </authorList>
    </citation>
    <scope>NUCLEOTIDE SEQUENCE [LARGE SCALE GENOMIC DNA]</scope>
    <source>
        <strain evidence="2 3">DSM 17507</strain>
    </source>
</reference>
<dbReference type="PIRSF" id="PIRSF000429">
    <property type="entry name" value="Ac-CoA_Ac_transf"/>
    <property type="match status" value="1"/>
</dbReference>
<name>A0A7W7AB79_9SPHN</name>